<organism evidence="2 3">
    <name type="scientific">Megamonas funiformis YIT 11815</name>
    <dbReference type="NCBI Taxonomy" id="742816"/>
    <lineage>
        <taxon>Bacteria</taxon>
        <taxon>Bacillati</taxon>
        <taxon>Bacillota</taxon>
        <taxon>Negativicutes</taxon>
        <taxon>Selenomonadales</taxon>
        <taxon>Selenomonadaceae</taxon>
        <taxon>Megamonas</taxon>
    </lineage>
</organism>
<evidence type="ECO:0000313" key="3">
    <source>
        <dbReference type="Proteomes" id="UP000005963"/>
    </source>
</evidence>
<feature type="transmembrane region" description="Helical" evidence="1">
    <location>
        <begin position="23"/>
        <end position="41"/>
    </location>
</feature>
<reference evidence="2 3" key="1">
    <citation type="submission" date="2012-01" db="EMBL/GenBank/DDBJ databases">
        <title>The Genome Sequence of Megamonas funiformis YIT 11815.</title>
        <authorList>
            <consortium name="The Broad Institute Genome Sequencing Platform"/>
            <person name="Earl A."/>
            <person name="Ward D."/>
            <person name="Feldgarden M."/>
            <person name="Gevers D."/>
            <person name="Morotomi M."/>
            <person name="Young S.K."/>
            <person name="Zeng Q."/>
            <person name="Gargeya S."/>
            <person name="Fitzgerald M."/>
            <person name="Haas B."/>
            <person name="Abouelleil A."/>
            <person name="Alvarado L."/>
            <person name="Arachchi H.M."/>
            <person name="Berlin A."/>
            <person name="Chapman S.B."/>
            <person name="Gearin G."/>
            <person name="Goldberg J."/>
            <person name="Griggs A."/>
            <person name="Gujja S."/>
            <person name="Hansen M."/>
            <person name="Heiman D."/>
            <person name="Howarth C."/>
            <person name="Larimer J."/>
            <person name="Lui A."/>
            <person name="MacDonald P.J.P."/>
            <person name="McCowen C."/>
            <person name="Montmayeur A."/>
            <person name="Murphy C."/>
            <person name="Neiman D."/>
            <person name="Pearson M."/>
            <person name="Priest M."/>
            <person name="Roberts A."/>
            <person name="Saif S."/>
            <person name="Shea T."/>
            <person name="Sisk P."/>
            <person name="Stolte C."/>
            <person name="Sykes S."/>
            <person name="Wortman J."/>
            <person name="Nusbaum C."/>
            <person name="Birren B."/>
        </authorList>
    </citation>
    <scope>NUCLEOTIDE SEQUENCE [LARGE SCALE GENOMIC DNA]</scope>
    <source>
        <strain evidence="2 3">YIT 11815</strain>
    </source>
</reference>
<keyword evidence="1" id="KW-0472">Membrane</keyword>
<dbReference type="Proteomes" id="UP000005963">
    <property type="component" value="Unassembled WGS sequence"/>
</dbReference>
<protein>
    <submittedName>
        <fullName evidence="2">Uncharacterized protein</fullName>
    </submittedName>
</protein>
<evidence type="ECO:0000313" key="2">
    <source>
        <dbReference type="EMBL" id="EHR37659.1"/>
    </source>
</evidence>
<name>A0ABN0EJ51_9FIRM</name>
<comment type="caution">
    <text evidence="2">The sequence shown here is derived from an EMBL/GenBank/DDBJ whole genome shotgun (WGS) entry which is preliminary data.</text>
</comment>
<gene>
    <name evidence="2" type="ORF">HMPREF9454_00963</name>
</gene>
<sequence>MFKRPPTEYEIIKQNNEKRNRKVFGTTIIIFVIIAISFILAG</sequence>
<dbReference type="EMBL" id="ADMB01000047">
    <property type="protein sequence ID" value="EHR37659.1"/>
    <property type="molecule type" value="Genomic_DNA"/>
</dbReference>
<keyword evidence="3" id="KW-1185">Reference proteome</keyword>
<accession>A0ABN0EJ51</accession>
<keyword evidence="1" id="KW-1133">Transmembrane helix</keyword>
<keyword evidence="1" id="KW-0812">Transmembrane</keyword>
<proteinExistence type="predicted"/>
<evidence type="ECO:0000256" key="1">
    <source>
        <dbReference type="SAM" id="Phobius"/>
    </source>
</evidence>